<dbReference type="PANTHER" id="PTHR11079:SF162">
    <property type="entry name" value="RIBOFLAVIN BIOSYNTHESIS PROTEIN PYRD, CHLOROPLASTIC"/>
    <property type="match status" value="1"/>
</dbReference>
<keyword evidence="3" id="KW-1185">Reference proteome</keyword>
<gene>
    <name evidence="2" type="ORF">DR950_28580</name>
</gene>
<name>A0A373A181_9ACTN</name>
<dbReference type="InterPro" id="IPR002125">
    <property type="entry name" value="CMP_dCMP_dom"/>
</dbReference>
<dbReference type="AlphaFoldDB" id="A0A373A181"/>
<dbReference type="Gene3D" id="3.40.140.10">
    <property type="entry name" value="Cytidine Deaminase, domain 2"/>
    <property type="match status" value="1"/>
</dbReference>
<reference evidence="2 3" key="1">
    <citation type="submission" date="2018-08" db="EMBL/GenBank/DDBJ databases">
        <title>Diversity &amp; Physiological Properties of Lignin-Decomposing Actinobacteria from Soil.</title>
        <authorList>
            <person name="Roh S.G."/>
            <person name="Kim S.B."/>
        </authorList>
    </citation>
    <scope>NUCLEOTIDE SEQUENCE [LARGE SCALE GENOMIC DNA]</scope>
    <source>
        <strain evidence="2 3">MMS17-GH009</strain>
    </source>
</reference>
<dbReference type="GO" id="GO:0008835">
    <property type="term" value="F:diaminohydroxyphosphoribosylaminopyrimidine deaminase activity"/>
    <property type="evidence" value="ECO:0007669"/>
    <property type="project" value="TreeGrafter"/>
</dbReference>
<dbReference type="PROSITE" id="PS51747">
    <property type="entry name" value="CYT_DCMP_DEAMINASES_2"/>
    <property type="match status" value="1"/>
</dbReference>
<feature type="domain" description="CMP/dCMP-type deaminase" evidence="1">
    <location>
        <begin position="6"/>
        <end position="147"/>
    </location>
</feature>
<dbReference type="PANTHER" id="PTHR11079">
    <property type="entry name" value="CYTOSINE DEAMINASE FAMILY MEMBER"/>
    <property type="match status" value="1"/>
</dbReference>
<comment type="caution">
    <text evidence="2">The sequence shown here is derived from an EMBL/GenBank/DDBJ whole genome shotgun (WGS) entry which is preliminary data.</text>
</comment>
<evidence type="ECO:0000259" key="1">
    <source>
        <dbReference type="PROSITE" id="PS51747"/>
    </source>
</evidence>
<accession>A0A373A181</accession>
<dbReference type="CDD" id="cd01284">
    <property type="entry name" value="Riboflavin_deaminase-reductase"/>
    <property type="match status" value="1"/>
</dbReference>
<evidence type="ECO:0000313" key="3">
    <source>
        <dbReference type="Proteomes" id="UP000263377"/>
    </source>
</evidence>
<evidence type="ECO:0000313" key="2">
    <source>
        <dbReference type="EMBL" id="RGD61195.1"/>
    </source>
</evidence>
<dbReference type="Proteomes" id="UP000263377">
    <property type="component" value="Unassembled WGS sequence"/>
</dbReference>
<dbReference type="Pfam" id="PF00383">
    <property type="entry name" value="dCMP_cyt_deam_1"/>
    <property type="match status" value="1"/>
</dbReference>
<proteinExistence type="predicted"/>
<dbReference type="EMBL" id="QVIG01000001">
    <property type="protein sequence ID" value="RGD61195.1"/>
    <property type="molecule type" value="Genomic_DNA"/>
</dbReference>
<dbReference type="InterPro" id="IPR016193">
    <property type="entry name" value="Cytidine_deaminase-like"/>
</dbReference>
<sequence length="152" mass="15983">MTQSASTDLDHLRRAVDLSRRCPPSETAFSVGAVIVGADGTVLAEGYSREADPHDHAEEAALAKLPAGDPRLRGATVYSSLEPCGQRASRPMPCARLLLAAGVPRVVVAWREPDLFVTDCQGTALLTAAGVEVVELSELAEEARAVNAHLLG</sequence>
<protein>
    <submittedName>
        <fullName evidence="2">dCMP deaminase</fullName>
    </submittedName>
</protein>
<organism evidence="2 3">
    <name type="scientific">Kitasatospora xanthocidica</name>
    <dbReference type="NCBI Taxonomy" id="83382"/>
    <lineage>
        <taxon>Bacteria</taxon>
        <taxon>Bacillati</taxon>
        <taxon>Actinomycetota</taxon>
        <taxon>Actinomycetes</taxon>
        <taxon>Kitasatosporales</taxon>
        <taxon>Streptomycetaceae</taxon>
        <taxon>Kitasatospora</taxon>
    </lineage>
</organism>
<dbReference type="SUPFAM" id="SSF53927">
    <property type="entry name" value="Cytidine deaminase-like"/>
    <property type="match status" value="1"/>
</dbReference>